<dbReference type="Proteomes" id="UP000245683">
    <property type="component" value="Unassembled WGS sequence"/>
</dbReference>
<dbReference type="AlphaFoldDB" id="A0A317JV44"/>
<sequence length="90" mass="9377">MALGADMDDRIKQGKPRVAGRPLLAVGVGVLSAIAMGLFTYHVGIPSRSSFPTLGSHDFLIALALGLVAGGIAGWLTFRKGLKGWTDPDT</sequence>
<dbReference type="EMBL" id="QGSV01000343">
    <property type="protein sequence ID" value="PWU44240.1"/>
    <property type="molecule type" value="Genomic_DNA"/>
</dbReference>
<gene>
    <name evidence="2" type="ORF">DLJ46_26980</name>
</gene>
<evidence type="ECO:0000313" key="2">
    <source>
        <dbReference type="EMBL" id="PWU44240.1"/>
    </source>
</evidence>
<reference evidence="3" key="1">
    <citation type="submission" date="2018-05" db="EMBL/GenBank/DDBJ databases">
        <title>Micromonospora globispora sp. nov. and Micromonospora rugosa sp. nov., isolated from marine sediment.</title>
        <authorList>
            <person name="Carro L."/>
            <person name="Aysel V."/>
            <person name="Cetin D."/>
            <person name="Igual J.M."/>
            <person name="Klenk H.-P."/>
            <person name="Trujillo M.E."/>
            <person name="Sahin N."/>
        </authorList>
    </citation>
    <scope>NUCLEOTIDE SEQUENCE [LARGE SCALE GENOMIC DNA]</scope>
    <source>
        <strain evidence="3">S2904</strain>
    </source>
</reference>
<accession>A0A317JV44</accession>
<comment type="caution">
    <text evidence="2">The sequence shown here is derived from an EMBL/GenBank/DDBJ whole genome shotgun (WGS) entry which is preliminary data.</text>
</comment>
<keyword evidence="1" id="KW-1133">Transmembrane helix</keyword>
<organism evidence="2 3">
    <name type="scientific">Micromonospora globispora</name>
    <dbReference type="NCBI Taxonomy" id="1450148"/>
    <lineage>
        <taxon>Bacteria</taxon>
        <taxon>Bacillati</taxon>
        <taxon>Actinomycetota</taxon>
        <taxon>Actinomycetes</taxon>
        <taxon>Micromonosporales</taxon>
        <taxon>Micromonosporaceae</taxon>
        <taxon>Micromonospora</taxon>
    </lineage>
</organism>
<keyword evidence="3" id="KW-1185">Reference proteome</keyword>
<feature type="transmembrane region" description="Helical" evidence="1">
    <location>
        <begin position="21"/>
        <end position="39"/>
    </location>
</feature>
<evidence type="ECO:0000256" key="1">
    <source>
        <dbReference type="SAM" id="Phobius"/>
    </source>
</evidence>
<proteinExistence type="predicted"/>
<name>A0A317JV44_9ACTN</name>
<feature type="transmembrane region" description="Helical" evidence="1">
    <location>
        <begin position="59"/>
        <end position="78"/>
    </location>
</feature>
<keyword evidence="1" id="KW-0812">Transmembrane</keyword>
<keyword evidence="1" id="KW-0472">Membrane</keyword>
<protein>
    <submittedName>
        <fullName evidence="2">Uncharacterized protein</fullName>
    </submittedName>
</protein>
<evidence type="ECO:0000313" key="3">
    <source>
        <dbReference type="Proteomes" id="UP000245683"/>
    </source>
</evidence>